<accession>A0A917GQD6</accession>
<dbReference type="Pfam" id="PF00756">
    <property type="entry name" value="Esterase"/>
    <property type="match status" value="1"/>
</dbReference>
<keyword evidence="3 7" id="KW-0378">Hydrolase</keyword>
<dbReference type="NCBIfam" id="TIGR02821">
    <property type="entry name" value="fghA_ester_D"/>
    <property type="match status" value="1"/>
</dbReference>
<gene>
    <name evidence="9" type="ORF">GCM10011403_09190</name>
</gene>
<proteinExistence type="inferred from homology"/>
<evidence type="ECO:0000256" key="6">
    <source>
        <dbReference type="PIRSR" id="PIRSR614186-1"/>
    </source>
</evidence>
<feature type="region of interest" description="Disordered" evidence="8">
    <location>
        <begin position="1"/>
        <end position="20"/>
    </location>
</feature>
<evidence type="ECO:0000256" key="2">
    <source>
        <dbReference type="ARBA" id="ARBA00022487"/>
    </source>
</evidence>
<comment type="function">
    <text evidence="7">Serine hydrolase involved in the detoxification of formaldehyde.</text>
</comment>
<comment type="similarity">
    <text evidence="1 7">Belongs to the esterase D family.</text>
</comment>
<reference evidence="9" key="1">
    <citation type="journal article" date="2014" name="Int. J. Syst. Evol. Microbiol.">
        <title>Complete genome sequence of Corynebacterium casei LMG S-19264T (=DSM 44701T), isolated from a smear-ripened cheese.</title>
        <authorList>
            <consortium name="US DOE Joint Genome Institute (JGI-PGF)"/>
            <person name="Walter F."/>
            <person name="Albersmeier A."/>
            <person name="Kalinowski J."/>
            <person name="Ruckert C."/>
        </authorList>
    </citation>
    <scope>NUCLEOTIDE SEQUENCE</scope>
    <source>
        <strain evidence="9">CGMCC 1.15425</strain>
    </source>
</reference>
<dbReference type="GO" id="GO:0018738">
    <property type="term" value="F:S-formylglutathione hydrolase activity"/>
    <property type="evidence" value="ECO:0007669"/>
    <property type="project" value="UniProtKB-UniRule"/>
</dbReference>
<evidence type="ECO:0000313" key="9">
    <source>
        <dbReference type="EMBL" id="GGG54199.1"/>
    </source>
</evidence>
<dbReference type="InterPro" id="IPR029058">
    <property type="entry name" value="AB_hydrolase_fold"/>
</dbReference>
<evidence type="ECO:0000256" key="3">
    <source>
        <dbReference type="ARBA" id="ARBA00022801"/>
    </source>
</evidence>
<keyword evidence="10" id="KW-1185">Reference proteome</keyword>
<evidence type="ECO:0000256" key="7">
    <source>
        <dbReference type="RuleBase" id="RU363068"/>
    </source>
</evidence>
<dbReference type="PANTHER" id="PTHR10061">
    <property type="entry name" value="S-FORMYLGLUTATHIONE HYDROLASE"/>
    <property type="match status" value="1"/>
</dbReference>
<dbReference type="AlphaFoldDB" id="A0A917GQD6"/>
<dbReference type="PANTHER" id="PTHR10061:SF1">
    <property type="entry name" value="S-FORMYLGLUTATHIONE HYDROLASE YEIG"/>
    <property type="match status" value="1"/>
</dbReference>
<dbReference type="GO" id="GO:0052689">
    <property type="term" value="F:carboxylic ester hydrolase activity"/>
    <property type="evidence" value="ECO:0007669"/>
    <property type="project" value="UniProtKB-KW"/>
</dbReference>
<dbReference type="Gene3D" id="3.40.50.1820">
    <property type="entry name" value="alpha/beta hydrolase"/>
    <property type="match status" value="1"/>
</dbReference>
<evidence type="ECO:0000313" key="10">
    <source>
        <dbReference type="Proteomes" id="UP000627715"/>
    </source>
</evidence>
<comment type="catalytic activity">
    <reaction evidence="4 7">
        <text>S-formylglutathione + H2O = formate + glutathione + H(+)</text>
        <dbReference type="Rhea" id="RHEA:14961"/>
        <dbReference type="ChEBI" id="CHEBI:15377"/>
        <dbReference type="ChEBI" id="CHEBI:15378"/>
        <dbReference type="ChEBI" id="CHEBI:15740"/>
        <dbReference type="ChEBI" id="CHEBI:57688"/>
        <dbReference type="ChEBI" id="CHEBI:57925"/>
        <dbReference type="EC" id="3.1.2.12"/>
    </reaction>
</comment>
<evidence type="ECO:0000256" key="4">
    <source>
        <dbReference type="ARBA" id="ARBA00047590"/>
    </source>
</evidence>
<dbReference type="GO" id="GO:0046294">
    <property type="term" value="P:formaldehyde catabolic process"/>
    <property type="evidence" value="ECO:0007669"/>
    <property type="project" value="InterPro"/>
</dbReference>
<dbReference type="EMBL" id="BMIY01000004">
    <property type="protein sequence ID" value="GGG54199.1"/>
    <property type="molecule type" value="Genomic_DNA"/>
</dbReference>
<dbReference type="FunFam" id="3.40.50.1820:FF:000002">
    <property type="entry name" value="S-formylglutathione hydrolase"/>
    <property type="match status" value="1"/>
</dbReference>
<dbReference type="EC" id="3.1.2.12" evidence="5 7"/>
<evidence type="ECO:0000256" key="5">
    <source>
        <dbReference type="NCBIfam" id="TIGR02821"/>
    </source>
</evidence>
<comment type="caution">
    <text evidence="9">The sequence shown here is derived from an EMBL/GenBank/DDBJ whole genome shotgun (WGS) entry which is preliminary data.</text>
</comment>
<protein>
    <recommendedName>
        <fullName evidence="5 7">S-formylglutathione hydrolase</fullName>
        <ecNumber evidence="5 7">3.1.2.12</ecNumber>
    </recommendedName>
</protein>
<organism evidence="9 10">
    <name type="scientific">Pseudohongiella nitratireducens</name>
    <dbReference type="NCBI Taxonomy" id="1768907"/>
    <lineage>
        <taxon>Bacteria</taxon>
        <taxon>Pseudomonadati</taxon>
        <taxon>Pseudomonadota</taxon>
        <taxon>Gammaproteobacteria</taxon>
        <taxon>Pseudomonadales</taxon>
        <taxon>Pseudohongiellaceae</taxon>
        <taxon>Pseudohongiella</taxon>
    </lineage>
</organism>
<dbReference type="InterPro" id="IPR000801">
    <property type="entry name" value="Esterase-like"/>
</dbReference>
<feature type="compositionally biased region" description="Basic and acidic residues" evidence="8">
    <location>
        <begin position="1"/>
        <end position="12"/>
    </location>
</feature>
<dbReference type="GO" id="GO:0005829">
    <property type="term" value="C:cytosol"/>
    <property type="evidence" value="ECO:0007669"/>
    <property type="project" value="TreeGrafter"/>
</dbReference>
<dbReference type="SUPFAM" id="SSF53474">
    <property type="entry name" value="alpha/beta-Hydrolases"/>
    <property type="match status" value="1"/>
</dbReference>
<feature type="active site" description="Charge relay system" evidence="6">
    <location>
        <position position="239"/>
    </location>
</feature>
<evidence type="ECO:0000256" key="8">
    <source>
        <dbReference type="SAM" id="MobiDB-lite"/>
    </source>
</evidence>
<dbReference type="Proteomes" id="UP000627715">
    <property type="component" value="Unassembled WGS sequence"/>
</dbReference>
<evidence type="ECO:0000256" key="1">
    <source>
        <dbReference type="ARBA" id="ARBA00005622"/>
    </source>
</evidence>
<reference evidence="9" key="2">
    <citation type="submission" date="2020-09" db="EMBL/GenBank/DDBJ databases">
        <authorList>
            <person name="Sun Q."/>
            <person name="Zhou Y."/>
        </authorList>
    </citation>
    <scope>NUCLEOTIDE SEQUENCE</scope>
    <source>
        <strain evidence="9">CGMCC 1.15425</strain>
    </source>
</reference>
<keyword evidence="2 7" id="KW-0719">Serine esterase</keyword>
<feature type="active site" description="Charge relay system" evidence="6">
    <location>
        <position position="163"/>
    </location>
</feature>
<sequence>MSRHSQDNRAQDSQEQPLMEQNRQRLFGGSQIRYQHESSALGCTMLFSVYLPPGACKEQTVPAVYFLSGLTCNDQNFSTKSGAQRVAAELGVALIIPDTSPRGEHVADDEGYDLGQGAGFYVNATEAPWQSNFQMYDYITRELPALVEAHLPVNERRAISGHSMGGHGALMIAARNPERYQSVSAFSPIVHPSACPWGEKAFTAYLGTDKDVWSEYDSVELIKENGWHLPLLVDQGEDDEFLKEQLLTRDLIAVVQDCADVRIRFQSGYDHSYYFIATFIAEHLRFHARHLRAE</sequence>
<dbReference type="InterPro" id="IPR014186">
    <property type="entry name" value="S-formylglutathione_hydrol"/>
</dbReference>
<name>A0A917GQD6_9GAMM</name>
<feature type="active site" description="Charge relay system" evidence="6">
    <location>
        <position position="271"/>
    </location>
</feature>